<dbReference type="EMBL" id="SMAL01000002">
    <property type="protein sequence ID" value="TCT16025.1"/>
    <property type="molecule type" value="Genomic_DNA"/>
</dbReference>
<dbReference type="Proteomes" id="UP000294902">
    <property type="component" value="Unassembled WGS sequence"/>
</dbReference>
<name>A0A4R3MM74_9FIRM</name>
<comment type="caution">
    <text evidence="5">The sequence shown here is derived from an EMBL/GenBank/DDBJ whole genome shotgun (WGS) entry which is preliminary data.</text>
</comment>
<dbReference type="NCBIfam" id="TIGR03026">
    <property type="entry name" value="NDP-sugDHase"/>
    <property type="match status" value="1"/>
</dbReference>
<dbReference type="GO" id="GO:0016628">
    <property type="term" value="F:oxidoreductase activity, acting on the CH-CH group of donors, NAD or NADP as acceptor"/>
    <property type="evidence" value="ECO:0007669"/>
    <property type="project" value="InterPro"/>
</dbReference>
<dbReference type="InterPro" id="IPR001732">
    <property type="entry name" value="UDP-Glc/GDP-Man_DH_N"/>
</dbReference>
<evidence type="ECO:0000313" key="5">
    <source>
        <dbReference type="EMBL" id="TCT16025.1"/>
    </source>
</evidence>
<dbReference type="PIRSF" id="PIRSF000124">
    <property type="entry name" value="UDPglc_GDPman_dh"/>
    <property type="match status" value="1"/>
</dbReference>
<dbReference type="Gene3D" id="3.40.50.720">
    <property type="entry name" value="NAD(P)-binding Rossmann-like Domain"/>
    <property type="match status" value="2"/>
</dbReference>
<dbReference type="GO" id="GO:0000271">
    <property type="term" value="P:polysaccharide biosynthetic process"/>
    <property type="evidence" value="ECO:0007669"/>
    <property type="project" value="InterPro"/>
</dbReference>
<accession>A0A4R3MM74</accession>
<evidence type="ECO:0000259" key="4">
    <source>
        <dbReference type="Pfam" id="PF03721"/>
    </source>
</evidence>
<dbReference type="PANTHER" id="PTHR43491:SF2">
    <property type="entry name" value="UDP-N-ACETYL-D-MANNOSAMINE DEHYDROGENASE"/>
    <property type="match status" value="1"/>
</dbReference>
<evidence type="ECO:0000256" key="2">
    <source>
        <dbReference type="SAM" id="Phobius"/>
    </source>
</evidence>
<dbReference type="InterPro" id="IPR008927">
    <property type="entry name" value="6-PGluconate_DH-like_C_sf"/>
</dbReference>
<dbReference type="GO" id="GO:0051287">
    <property type="term" value="F:NAD binding"/>
    <property type="evidence" value="ECO:0007669"/>
    <property type="project" value="InterPro"/>
</dbReference>
<dbReference type="InterPro" id="IPR017476">
    <property type="entry name" value="UDP-Glc/GDP-Man"/>
</dbReference>
<dbReference type="Pfam" id="PF00984">
    <property type="entry name" value="UDPG_MGDP_dh"/>
    <property type="match status" value="1"/>
</dbReference>
<keyword evidence="2" id="KW-0812">Transmembrane</keyword>
<protein>
    <submittedName>
        <fullName evidence="5">Nucleotide sugar dehydrogenase</fullName>
    </submittedName>
</protein>
<dbReference type="SUPFAM" id="SSF48179">
    <property type="entry name" value="6-phosphogluconate dehydrogenase C-terminal domain-like"/>
    <property type="match status" value="1"/>
</dbReference>
<keyword evidence="2" id="KW-1133">Transmembrane helix</keyword>
<proteinExistence type="inferred from homology"/>
<dbReference type="GO" id="GO:0016616">
    <property type="term" value="F:oxidoreductase activity, acting on the CH-OH group of donors, NAD or NADP as acceptor"/>
    <property type="evidence" value="ECO:0007669"/>
    <property type="project" value="InterPro"/>
</dbReference>
<dbReference type="AlphaFoldDB" id="A0A4R3MM74"/>
<sequence>MRIVKDILDQKAKITVVGLGYVGMPLAVAFARTTKVIGFDVDKKKIEMYCQGLDPTKQVGDKAIKETSVEFTSDNSKLKESKFIIVAVPTPIKIDKTPNLEAVINACRIIGQNTSKGAVIVFESTVYPGLTEDVCIPILEKESGLICGKDFKVGYSPERINPGDKENRLENIKKIVAGMDNETLDIIAKVYEIIIEVGVHRVSSIKVAEAAKVAENSQRDINIAFMNELSMVFDRML</sequence>
<dbReference type="Pfam" id="PF03721">
    <property type="entry name" value="UDPG_MGDP_dh_N"/>
    <property type="match status" value="1"/>
</dbReference>
<feature type="domain" description="UDP-glucose/GDP-mannose dehydrogenase N-terminal" evidence="4">
    <location>
        <begin position="13"/>
        <end position="185"/>
    </location>
</feature>
<evidence type="ECO:0000259" key="3">
    <source>
        <dbReference type="Pfam" id="PF00984"/>
    </source>
</evidence>
<gene>
    <name evidence="5" type="ORF">EDC18_10239</name>
</gene>
<dbReference type="OrthoDB" id="9803238at2"/>
<dbReference type="PANTHER" id="PTHR43491">
    <property type="entry name" value="UDP-N-ACETYL-D-MANNOSAMINE DEHYDROGENASE"/>
    <property type="match status" value="1"/>
</dbReference>
<dbReference type="InterPro" id="IPR014026">
    <property type="entry name" value="UDP-Glc/GDP-Man_DH_dimer"/>
</dbReference>
<dbReference type="SUPFAM" id="SSF51735">
    <property type="entry name" value="NAD(P)-binding Rossmann-fold domains"/>
    <property type="match status" value="1"/>
</dbReference>
<feature type="domain" description="UDP-glucose/GDP-mannose dehydrogenase dimerisation" evidence="3">
    <location>
        <begin position="207"/>
        <end position="236"/>
    </location>
</feature>
<dbReference type="InterPro" id="IPR028359">
    <property type="entry name" value="UDP_ManNAc/GlcNAc_DH"/>
</dbReference>
<evidence type="ECO:0000313" key="6">
    <source>
        <dbReference type="Proteomes" id="UP000294902"/>
    </source>
</evidence>
<evidence type="ECO:0000256" key="1">
    <source>
        <dbReference type="ARBA" id="ARBA00006601"/>
    </source>
</evidence>
<comment type="similarity">
    <text evidence="1">Belongs to the UDP-glucose/GDP-mannose dehydrogenase family.</text>
</comment>
<feature type="transmembrane region" description="Helical" evidence="2">
    <location>
        <begin position="12"/>
        <end position="31"/>
    </location>
</feature>
<keyword evidence="6" id="KW-1185">Reference proteome</keyword>
<organism evidence="5 6">
    <name type="scientific">Natranaerovirga pectinivora</name>
    <dbReference type="NCBI Taxonomy" id="682400"/>
    <lineage>
        <taxon>Bacteria</taxon>
        <taxon>Bacillati</taxon>
        <taxon>Bacillota</taxon>
        <taxon>Clostridia</taxon>
        <taxon>Lachnospirales</taxon>
        <taxon>Natranaerovirgaceae</taxon>
        <taxon>Natranaerovirga</taxon>
    </lineage>
</organism>
<dbReference type="InterPro" id="IPR036291">
    <property type="entry name" value="NAD(P)-bd_dom_sf"/>
</dbReference>
<keyword evidence="2" id="KW-0472">Membrane</keyword>
<dbReference type="PIRSF" id="PIRSF500136">
    <property type="entry name" value="UDP_ManNAc_DH"/>
    <property type="match status" value="1"/>
</dbReference>
<reference evidence="5 6" key="1">
    <citation type="submission" date="2019-03" db="EMBL/GenBank/DDBJ databases">
        <title>Genomic Encyclopedia of Type Strains, Phase IV (KMG-IV): sequencing the most valuable type-strain genomes for metagenomic binning, comparative biology and taxonomic classification.</title>
        <authorList>
            <person name="Goeker M."/>
        </authorList>
    </citation>
    <scope>NUCLEOTIDE SEQUENCE [LARGE SCALE GENOMIC DNA]</scope>
    <source>
        <strain evidence="5 6">DSM 24629</strain>
    </source>
</reference>